<organism evidence="1 2">
    <name type="scientific">Phytophthora palmivora</name>
    <dbReference type="NCBI Taxonomy" id="4796"/>
    <lineage>
        <taxon>Eukaryota</taxon>
        <taxon>Sar</taxon>
        <taxon>Stramenopiles</taxon>
        <taxon>Oomycota</taxon>
        <taxon>Peronosporomycetes</taxon>
        <taxon>Peronosporales</taxon>
        <taxon>Peronosporaceae</taxon>
        <taxon>Phytophthora</taxon>
    </lineage>
</organism>
<evidence type="ECO:0000313" key="1">
    <source>
        <dbReference type="EMBL" id="POM74555.1"/>
    </source>
</evidence>
<sequence length="70" mass="7555">MARKASYGNYKMTVRTQSAVTSSTITKKANSYVGNSCNVSPSITAECVYSLPADIGSNILKTCSYDKTIY</sequence>
<proteinExistence type="predicted"/>
<reference evidence="1 2" key="1">
    <citation type="journal article" date="2017" name="Genome Biol. Evol.">
        <title>Phytophthora megakarya and P. palmivora, closely related causal agents of cacao black pod rot, underwent increases in genome sizes and gene numbers by different mechanisms.</title>
        <authorList>
            <person name="Ali S.S."/>
            <person name="Shao J."/>
            <person name="Lary D.J."/>
            <person name="Kronmiller B."/>
            <person name="Shen D."/>
            <person name="Strem M.D."/>
            <person name="Amoako-Attah I."/>
            <person name="Akrofi A.Y."/>
            <person name="Begoude B.A."/>
            <person name="Ten Hoopen G.M."/>
            <person name="Coulibaly K."/>
            <person name="Kebe B.I."/>
            <person name="Melnick R.L."/>
            <person name="Guiltinan M.J."/>
            <person name="Tyler B.M."/>
            <person name="Meinhardt L.W."/>
            <person name="Bailey B.A."/>
        </authorList>
    </citation>
    <scope>NUCLEOTIDE SEQUENCE [LARGE SCALE GENOMIC DNA]</scope>
    <source>
        <strain evidence="2">sbr112.9</strain>
    </source>
</reference>
<accession>A0A2P4Y9R4</accession>
<dbReference type="EMBL" id="NCKW01004845">
    <property type="protein sequence ID" value="POM74555.1"/>
    <property type="molecule type" value="Genomic_DNA"/>
</dbReference>
<name>A0A2P4Y9R4_9STRA</name>
<gene>
    <name evidence="1" type="ORF">PHPALM_8477</name>
</gene>
<protein>
    <submittedName>
        <fullName evidence="1">Uncharacterized protein</fullName>
    </submittedName>
</protein>
<keyword evidence="2" id="KW-1185">Reference proteome</keyword>
<comment type="caution">
    <text evidence="1">The sequence shown here is derived from an EMBL/GenBank/DDBJ whole genome shotgun (WGS) entry which is preliminary data.</text>
</comment>
<dbReference type="AlphaFoldDB" id="A0A2P4Y9R4"/>
<dbReference type="Proteomes" id="UP000237271">
    <property type="component" value="Unassembled WGS sequence"/>
</dbReference>
<evidence type="ECO:0000313" key="2">
    <source>
        <dbReference type="Proteomes" id="UP000237271"/>
    </source>
</evidence>